<evidence type="ECO:0000256" key="1">
    <source>
        <dbReference type="SAM" id="MobiDB-lite"/>
    </source>
</evidence>
<organism evidence="3 4">
    <name type="scientific">Encephalitozoon hellem</name>
    <name type="common">Microsporidian parasite</name>
    <dbReference type="NCBI Taxonomy" id="27973"/>
    <lineage>
        <taxon>Eukaryota</taxon>
        <taxon>Fungi</taxon>
        <taxon>Fungi incertae sedis</taxon>
        <taxon>Microsporidia</taxon>
        <taxon>Unikaryonidae</taxon>
        <taxon>Encephalitozoon</taxon>
    </lineage>
</organism>
<feature type="compositionally biased region" description="Basic and acidic residues" evidence="1">
    <location>
        <begin position="47"/>
        <end position="161"/>
    </location>
</feature>
<accession>A0A9Q9F894</accession>
<gene>
    <name evidence="3" type="ORF">GPU96_06g11060</name>
</gene>
<feature type="compositionally biased region" description="Acidic residues" evidence="1">
    <location>
        <begin position="37"/>
        <end position="46"/>
    </location>
</feature>
<evidence type="ECO:0000313" key="4">
    <source>
        <dbReference type="Proteomes" id="UP001059546"/>
    </source>
</evidence>
<feature type="domain" description="PH" evidence="2">
    <location>
        <begin position="197"/>
        <end position="298"/>
    </location>
</feature>
<dbReference type="PROSITE" id="PS50003">
    <property type="entry name" value="PH_DOMAIN"/>
    <property type="match status" value="1"/>
</dbReference>
<dbReference type="SUPFAM" id="SSF50729">
    <property type="entry name" value="PH domain-like"/>
    <property type="match status" value="1"/>
</dbReference>
<feature type="region of interest" description="Disordered" evidence="1">
    <location>
        <begin position="1"/>
        <end position="166"/>
    </location>
</feature>
<reference evidence="3" key="1">
    <citation type="submission" date="2022-08" db="EMBL/GenBank/DDBJ databases">
        <title>Encephalitozoon hellem ATCC 50604 Complete Genome.</title>
        <authorList>
            <person name="Mascarenhas dos Santos A.C."/>
            <person name="Julian A.T."/>
            <person name="Pombert J.-F."/>
        </authorList>
    </citation>
    <scope>NUCLEOTIDE SEQUENCE</scope>
    <source>
        <strain evidence="3">ATCC 50604</strain>
    </source>
</reference>
<dbReference type="Proteomes" id="UP001059546">
    <property type="component" value="Chromosome VI"/>
</dbReference>
<proteinExistence type="predicted"/>
<dbReference type="Gene3D" id="2.30.29.30">
    <property type="entry name" value="Pleckstrin-homology domain (PH domain)/Phosphotyrosine-binding domain (PTB)"/>
    <property type="match status" value="1"/>
</dbReference>
<evidence type="ECO:0000259" key="2">
    <source>
        <dbReference type="PROSITE" id="PS50003"/>
    </source>
</evidence>
<dbReference type="SMART" id="SM00233">
    <property type="entry name" value="PH"/>
    <property type="match status" value="1"/>
</dbReference>
<dbReference type="InterPro" id="IPR011993">
    <property type="entry name" value="PH-like_dom_sf"/>
</dbReference>
<name>A0A9Q9F894_ENCHE</name>
<dbReference type="CDD" id="cd00821">
    <property type="entry name" value="PH"/>
    <property type="match status" value="1"/>
</dbReference>
<dbReference type="Pfam" id="PF00169">
    <property type="entry name" value="PH"/>
    <property type="match status" value="1"/>
</dbReference>
<sequence length="302" mass="35099">MEDKDTKRKKKNIIIINDKGEMLSVTKKTLDGKKEDDDTTGPEEVSEVSREEDAEKDVKKDTESAEKKDTESAERKDTESAERKDTESAEKDAEKKMETAEKAREDEGSNKKCCEKCSETKECSDKPEDGKEASAGDSSKNDPKEEFTPLDSKETEEKAENTKSFSKENANVFIPPILDTEAENANKEIFEEREKGNILAEGWMWKKRRIFSCFWHQKYFVLTKDGILKYYKANGKRHAKGNWDMKKSIEIRNYNLSSEENNHPCRIMVFFPDYSFLLAFDERKTKDYWVDKLNRAIEMPRK</sequence>
<dbReference type="EMBL" id="CP075152">
    <property type="protein sequence ID" value="UTX43359.1"/>
    <property type="molecule type" value="Genomic_DNA"/>
</dbReference>
<evidence type="ECO:0000313" key="3">
    <source>
        <dbReference type="EMBL" id="UTX43359.1"/>
    </source>
</evidence>
<dbReference type="AlphaFoldDB" id="A0A9Q9F894"/>
<protein>
    <submittedName>
        <fullName evidence="3">PH domain-containing protein</fullName>
    </submittedName>
</protein>
<dbReference type="InterPro" id="IPR001849">
    <property type="entry name" value="PH_domain"/>
</dbReference>